<organism evidence="9">
    <name type="scientific">Amphimedon queenslandica</name>
    <name type="common">Sponge</name>
    <dbReference type="NCBI Taxonomy" id="400682"/>
    <lineage>
        <taxon>Eukaryota</taxon>
        <taxon>Metazoa</taxon>
        <taxon>Porifera</taxon>
        <taxon>Demospongiae</taxon>
        <taxon>Heteroscleromorpha</taxon>
        <taxon>Haplosclerida</taxon>
        <taxon>Niphatidae</taxon>
        <taxon>Amphimedon</taxon>
    </lineage>
</organism>
<name>A0A1X7VJQ6_AMPQE</name>
<evidence type="ECO:0000256" key="1">
    <source>
        <dbReference type="ARBA" id="ARBA00004141"/>
    </source>
</evidence>
<feature type="region of interest" description="Disordered" evidence="7">
    <location>
        <begin position="1"/>
        <end position="29"/>
    </location>
</feature>
<dbReference type="FunCoup" id="A0A1X7VJQ6">
    <property type="interactions" value="868"/>
</dbReference>
<reference evidence="9" key="2">
    <citation type="submission" date="2017-05" db="UniProtKB">
        <authorList>
            <consortium name="EnsemblMetazoa"/>
        </authorList>
    </citation>
    <scope>IDENTIFICATION</scope>
</reference>
<evidence type="ECO:0000256" key="7">
    <source>
        <dbReference type="SAM" id="MobiDB-lite"/>
    </source>
</evidence>
<dbReference type="InParanoid" id="A0A1X7VJQ6"/>
<accession>A0A1X7VJQ6</accession>
<dbReference type="GO" id="GO:0033211">
    <property type="term" value="P:adiponectin-activated signaling pathway"/>
    <property type="evidence" value="ECO:0007669"/>
    <property type="project" value="TreeGrafter"/>
</dbReference>
<dbReference type="GO" id="GO:0005886">
    <property type="term" value="C:plasma membrane"/>
    <property type="evidence" value="ECO:0007669"/>
    <property type="project" value="TreeGrafter"/>
</dbReference>
<keyword evidence="5 8" id="KW-0472">Membrane</keyword>
<evidence type="ECO:0008006" key="11">
    <source>
        <dbReference type="Google" id="ProtNLM"/>
    </source>
</evidence>
<feature type="transmembrane region" description="Helical" evidence="8">
    <location>
        <begin position="241"/>
        <end position="266"/>
    </location>
</feature>
<feature type="transmembrane region" description="Helical" evidence="8">
    <location>
        <begin position="144"/>
        <end position="163"/>
    </location>
</feature>
<sequence length="355" mass="40428">MSETKGSIKKRRRKRKTPQSGAQSEVTMEDLLSSSSSSLVASGISHIEKIASRAWNAVSFDSLPEWLRDNEFLHYHHRPPMYSIRGCIKSIFRMHTETWNIWTHLVGFVFFVSLTLSVYCFRDYITFLFESNIVISDLPWQEQVVIFIFFLGAMTCLFCSTVFHTLCNHSQAAHSILSRCDYSGIAFLITGSSIPCYYYFFYCRQLSRHIHTAILAALCVTCICVSLWSKFSTPKYRPLRFGMFVAFGLYAVVPGLELILSGGLLIKPYAGYITGVVLMGSLYLIGASLYVLRVPERFFPGKFDVWAHSHQLFHVCVVLAALVHYDTLLSMVRDRLALGEECDPRNSASILQFVY</sequence>
<proteinExistence type="inferred from homology"/>
<dbReference type="OrthoDB" id="5585746at2759"/>
<keyword evidence="3 8" id="KW-0812">Transmembrane</keyword>
<dbReference type="OMA" id="EHECNDE"/>
<comment type="similarity">
    <text evidence="2">Belongs to the ADIPOR family.</text>
</comment>
<comment type="subcellular location">
    <subcellularLocation>
        <location evidence="1">Membrane</location>
        <topology evidence="1">Multi-pass membrane protein</topology>
    </subcellularLocation>
</comment>
<dbReference type="STRING" id="400682.A0A1X7VJQ6"/>
<protein>
    <recommendedName>
        <fullName evidence="11">Adiponectin receptor</fullName>
    </recommendedName>
</protein>
<feature type="transmembrane region" description="Helical" evidence="8">
    <location>
        <begin position="208"/>
        <end position="229"/>
    </location>
</feature>
<evidence type="ECO:0000313" key="9">
    <source>
        <dbReference type="EnsemblMetazoa" id="Aqu2.1.40045_001"/>
    </source>
</evidence>
<evidence type="ECO:0000256" key="6">
    <source>
        <dbReference type="PIRSR" id="PIRSR604254-1"/>
    </source>
</evidence>
<evidence type="ECO:0000256" key="4">
    <source>
        <dbReference type="ARBA" id="ARBA00022989"/>
    </source>
</evidence>
<evidence type="ECO:0000256" key="5">
    <source>
        <dbReference type="ARBA" id="ARBA00023136"/>
    </source>
</evidence>
<dbReference type="Pfam" id="PF03006">
    <property type="entry name" value="HlyIII"/>
    <property type="match status" value="1"/>
</dbReference>
<dbReference type="GO" id="GO:0046872">
    <property type="term" value="F:metal ion binding"/>
    <property type="evidence" value="ECO:0007669"/>
    <property type="project" value="UniProtKB-KW"/>
</dbReference>
<dbReference type="EnsemblMetazoa" id="XM_003384071.2">
    <property type="protein sequence ID" value="XP_003384119.1"/>
    <property type="gene ID" value="LOC100634009"/>
</dbReference>
<dbReference type="GO" id="GO:0038023">
    <property type="term" value="F:signaling receptor activity"/>
    <property type="evidence" value="ECO:0007669"/>
    <property type="project" value="TreeGrafter"/>
</dbReference>
<keyword evidence="6" id="KW-0862">Zinc</keyword>
<evidence type="ECO:0000256" key="3">
    <source>
        <dbReference type="ARBA" id="ARBA00022692"/>
    </source>
</evidence>
<dbReference type="KEGG" id="aqu:100634009"/>
<evidence type="ECO:0000313" key="10">
    <source>
        <dbReference type="Proteomes" id="UP000007879"/>
    </source>
</evidence>
<dbReference type="Proteomes" id="UP000007879">
    <property type="component" value="Unassembled WGS sequence"/>
</dbReference>
<dbReference type="AlphaFoldDB" id="A0A1X7VJQ6"/>
<feature type="transmembrane region" description="Helical" evidence="8">
    <location>
        <begin position="272"/>
        <end position="292"/>
    </location>
</feature>
<feature type="transmembrane region" description="Helical" evidence="8">
    <location>
        <begin position="99"/>
        <end position="119"/>
    </location>
</feature>
<evidence type="ECO:0000256" key="2">
    <source>
        <dbReference type="ARBA" id="ARBA00007018"/>
    </source>
</evidence>
<feature type="binding site" evidence="6">
    <location>
        <position position="164"/>
    </location>
    <ligand>
        <name>Zn(2+)</name>
        <dbReference type="ChEBI" id="CHEBI:29105"/>
    </ligand>
</feature>
<gene>
    <name evidence="9" type="primary">100634009</name>
</gene>
<feature type="transmembrane region" description="Helical" evidence="8">
    <location>
        <begin position="184"/>
        <end position="202"/>
    </location>
</feature>
<keyword evidence="10" id="KW-1185">Reference proteome</keyword>
<keyword evidence="4 8" id="KW-1133">Transmembrane helix</keyword>
<dbReference type="eggNOG" id="KOG0748">
    <property type="taxonomic scope" value="Eukaryota"/>
</dbReference>
<feature type="compositionally biased region" description="Basic residues" evidence="7">
    <location>
        <begin position="7"/>
        <end position="17"/>
    </location>
</feature>
<keyword evidence="6" id="KW-0479">Metal-binding</keyword>
<dbReference type="InterPro" id="IPR004254">
    <property type="entry name" value="AdipoR/HlyIII-related"/>
</dbReference>
<dbReference type="EnsemblMetazoa" id="Aqu2.1.40045_001">
    <property type="protein sequence ID" value="Aqu2.1.40045_001"/>
    <property type="gene ID" value="Aqu2.1.40045"/>
</dbReference>
<feature type="binding site" evidence="6">
    <location>
        <position position="314"/>
    </location>
    <ligand>
        <name>Zn(2+)</name>
        <dbReference type="ChEBI" id="CHEBI:29105"/>
    </ligand>
</feature>
<dbReference type="PANTHER" id="PTHR20855:SF52">
    <property type="entry name" value="ADIPONECTIN RECEPTOR PROTEIN"/>
    <property type="match status" value="1"/>
</dbReference>
<dbReference type="PANTHER" id="PTHR20855">
    <property type="entry name" value="ADIPOR/PROGESTIN RECEPTOR-RELATED"/>
    <property type="match status" value="1"/>
</dbReference>
<feature type="binding site" evidence="6">
    <location>
        <position position="310"/>
    </location>
    <ligand>
        <name>Zn(2+)</name>
        <dbReference type="ChEBI" id="CHEBI:29105"/>
    </ligand>
</feature>
<reference evidence="10" key="1">
    <citation type="journal article" date="2010" name="Nature">
        <title>The Amphimedon queenslandica genome and the evolution of animal complexity.</title>
        <authorList>
            <person name="Srivastava M."/>
            <person name="Simakov O."/>
            <person name="Chapman J."/>
            <person name="Fahey B."/>
            <person name="Gauthier M.E."/>
            <person name="Mitros T."/>
            <person name="Richards G.S."/>
            <person name="Conaco C."/>
            <person name="Dacre M."/>
            <person name="Hellsten U."/>
            <person name="Larroux C."/>
            <person name="Putnam N.H."/>
            <person name="Stanke M."/>
            <person name="Adamska M."/>
            <person name="Darling A."/>
            <person name="Degnan S.M."/>
            <person name="Oakley T.H."/>
            <person name="Plachetzki D.C."/>
            <person name="Zhai Y."/>
            <person name="Adamski M."/>
            <person name="Calcino A."/>
            <person name="Cummins S.F."/>
            <person name="Goodstein D.M."/>
            <person name="Harris C."/>
            <person name="Jackson D.J."/>
            <person name="Leys S.P."/>
            <person name="Shu S."/>
            <person name="Woodcroft B.J."/>
            <person name="Vervoort M."/>
            <person name="Kosik K.S."/>
            <person name="Manning G."/>
            <person name="Degnan B.M."/>
            <person name="Rokhsar D.S."/>
        </authorList>
    </citation>
    <scope>NUCLEOTIDE SEQUENCE [LARGE SCALE GENOMIC DNA]</scope>
</reference>
<evidence type="ECO:0000256" key="8">
    <source>
        <dbReference type="SAM" id="Phobius"/>
    </source>
</evidence>